<name>M7BF04_CHEMY</name>
<protein>
    <submittedName>
        <fullName evidence="2">Uncharacterized protein</fullName>
    </submittedName>
</protein>
<reference evidence="3" key="1">
    <citation type="journal article" date="2013" name="Nat. Genet.">
        <title>The draft genomes of soft-shell turtle and green sea turtle yield insights into the development and evolution of the turtle-specific body plan.</title>
        <authorList>
            <person name="Wang Z."/>
            <person name="Pascual-Anaya J."/>
            <person name="Zadissa A."/>
            <person name="Li W."/>
            <person name="Niimura Y."/>
            <person name="Huang Z."/>
            <person name="Li C."/>
            <person name="White S."/>
            <person name="Xiong Z."/>
            <person name="Fang D."/>
            <person name="Wang B."/>
            <person name="Ming Y."/>
            <person name="Chen Y."/>
            <person name="Zheng Y."/>
            <person name="Kuraku S."/>
            <person name="Pignatelli M."/>
            <person name="Herrero J."/>
            <person name="Beal K."/>
            <person name="Nozawa M."/>
            <person name="Li Q."/>
            <person name="Wang J."/>
            <person name="Zhang H."/>
            <person name="Yu L."/>
            <person name="Shigenobu S."/>
            <person name="Wang J."/>
            <person name="Liu J."/>
            <person name="Flicek P."/>
            <person name="Searle S."/>
            <person name="Wang J."/>
            <person name="Kuratani S."/>
            <person name="Yin Y."/>
            <person name="Aken B."/>
            <person name="Zhang G."/>
            <person name="Irie N."/>
        </authorList>
    </citation>
    <scope>NUCLEOTIDE SEQUENCE [LARGE SCALE GENOMIC DNA]</scope>
</reference>
<keyword evidence="3" id="KW-1185">Reference proteome</keyword>
<evidence type="ECO:0000313" key="2">
    <source>
        <dbReference type="EMBL" id="EMP30698.1"/>
    </source>
</evidence>
<dbReference type="Proteomes" id="UP000031443">
    <property type="component" value="Unassembled WGS sequence"/>
</dbReference>
<evidence type="ECO:0000256" key="1">
    <source>
        <dbReference type="SAM" id="MobiDB-lite"/>
    </source>
</evidence>
<evidence type="ECO:0000313" key="3">
    <source>
        <dbReference type="Proteomes" id="UP000031443"/>
    </source>
</evidence>
<organism evidence="2 3">
    <name type="scientific">Chelonia mydas</name>
    <name type="common">Green sea-turtle</name>
    <name type="synonym">Chelonia agassizi</name>
    <dbReference type="NCBI Taxonomy" id="8469"/>
    <lineage>
        <taxon>Eukaryota</taxon>
        <taxon>Metazoa</taxon>
        <taxon>Chordata</taxon>
        <taxon>Craniata</taxon>
        <taxon>Vertebrata</taxon>
        <taxon>Euteleostomi</taxon>
        <taxon>Archelosauria</taxon>
        <taxon>Testudinata</taxon>
        <taxon>Testudines</taxon>
        <taxon>Cryptodira</taxon>
        <taxon>Durocryptodira</taxon>
        <taxon>Americhelydia</taxon>
        <taxon>Chelonioidea</taxon>
        <taxon>Cheloniidae</taxon>
        <taxon>Chelonia</taxon>
    </lineage>
</organism>
<accession>M7BF04</accession>
<feature type="region of interest" description="Disordered" evidence="1">
    <location>
        <begin position="1"/>
        <end position="39"/>
    </location>
</feature>
<dbReference type="EMBL" id="KB548684">
    <property type="protein sequence ID" value="EMP30698.1"/>
    <property type="molecule type" value="Genomic_DNA"/>
</dbReference>
<gene>
    <name evidence="2" type="ORF">UY3_12120</name>
</gene>
<dbReference type="AlphaFoldDB" id="M7BF04"/>
<sequence>MRGGAQRPLPPGPQSGPALAGDADTASTVAARGGDKAQSLGEQEWVELSFHSSVRRGWESSWLRARKTVGDPLQANAKAGDA</sequence>
<proteinExistence type="predicted"/>